<reference evidence="3" key="1">
    <citation type="journal article" date="2014" name="Nucleic Acids Res.">
        <title>The evolutionary dynamics of variant antigen genes in Babesia reveal a history of genomic innovation underlying host-parasite interaction.</title>
        <authorList>
            <person name="Jackson A.P."/>
            <person name="Otto T.D."/>
            <person name="Darby A."/>
            <person name="Ramaprasad A."/>
            <person name="Xia D."/>
            <person name="Echaide I.E."/>
            <person name="Farber M."/>
            <person name="Gahlot S."/>
            <person name="Gamble J."/>
            <person name="Gupta D."/>
            <person name="Gupta Y."/>
            <person name="Jackson L."/>
            <person name="Malandrin L."/>
            <person name="Malas T.B."/>
            <person name="Moussa E."/>
            <person name="Nair M."/>
            <person name="Reid AJ."/>
            <person name="Sanders M."/>
            <person name="Sharma J."/>
            <person name="Tracey A."/>
            <person name="Quail M.A."/>
            <person name="Weir W."/>
            <person name="Wastling J.M."/>
            <person name="Hall N."/>
            <person name="Willadsen P."/>
            <person name="Lingelbach K."/>
            <person name="Shiels B."/>
            <person name="Tait A."/>
            <person name="Berriman M."/>
            <person name="Allred D.R."/>
            <person name="Pain A."/>
        </authorList>
    </citation>
    <scope>NUCLEOTIDE SEQUENCE</scope>
    <source>
        <strain evidence="3">Bond</strain>
    </source>
</reference>
<dbReference type="VEuPathDB" id="PiroplasmaDB:BBBOND_0004970"/>
<feature type="region of interest" description="Disordered" evidence="1">
    <location>
        <begin position="1256"/>
        <end position="1281"/>
    </location>
</feature>
<reference evidence="3" key="2">
    <citation type="submission" date="2014-06" db="EMBL/GenBank/DDBJ databases">
        <authorList>
            <person name="Aslett M."/>
            <person name="De Silva Nishadi"/>
        </authorList>
    </citation>
    <scope>NUCLEOTIDE SEQUENCE</scope>
    <source>
        <strain evidence="3">Bond</strain>
    </source>
</reference>
<sequence>MGFLSGVLGAVKDENEVTTYDKYITDPEKRLNKVIEKVQSSIGSGREGLAVSVGAVKGWLEGYEREVGKKTKAVTDSLATLIKAKIEKHANEINQHNDLSTQLIFRAHVLGDASFEIEKIENEHVNKLDNSLKEKVQNKIEPIKKSVAMLANSAKQDKFVKQAAKVESELVQQKMKIQQELHLRFLNIFNGIDSLKDARKQGMNGIKDHLNDAMKLVDKELGNHQDNFKNNILYKFAEIKDKLSDVDKDQFRGGVDGMTRLRNDVTSIRSQLSQVETQLGQRVKELTDWNAAAGSAVSKAKGKCKQIVEKVHHAGGEQNTEIGKNDEDLKKKASALLKAYEKAHAAVDTLAKSTVTAAIEDLEENIKTDLYTIKEGIKSGLKQVIDALKAGIANAMEDDRGTLFVQEFSLGLGGKYGNAPKLYAWADAIKNSSTLKDAIGNLQWKSNAFEDFKNILKQLEQNQSSAGIFYEVLNEDLDGKVDGKLTSAGRGGSKVKLSVLGTYEKNKKPGSRSKYQTLVTTDIPDALKEFKQMDAFKGKEDLNKGTVAESTKTVDDAFQMITTQLNEIAGLVDSSKGTQHTADGQKNGVNNYLEDITSLLGKDTVTLTSDIKSAHSSVQGLVTIKTQLEMLNKDHLTEESGQIVKAIDEIVKLIQGLEAVPKNVNEKRNEAELLMESLKNRLDGHLSAIEMKITDADRIMSAAIVVLENALQEARRNAEQSVTSAFSTLTSEVRSLFADAHKADLAALKTLVDGQKEEIEGIIRSAKITGVMGLIRKMHPNKSDFEQISEFVTPVKLKAVPTKEDFTGMSSHFRKIVDSFLEYTEYQVSTSSGDPHKRLPTDQSEKVRHLKDAFDALLHYLKQNGDLTRQYLFDHHFDDLLASLNALVSSLSPSFSSPSPLLAPLKTGLSKFAEQLGHAYVNRYSGRKRSDDWVTTETKNVDDTRKTEQITKLTPEGRNCAKVCLTIVEMVSEELDVLREKCKLDWHSKQIDRISVLGSFLAKCGYVVSDRDKQDGELQRSDKMMGENVLRKLHEKKFTEDAQVDHLLKCETNKYPNGDKIKSLEFDIFNVLKCLHHHLETYYNIGHMATLTAKRNPCSVYEMLVWCAGLLYNPVNSVMQHATITELFEDPEKGNAEDEIIMMQVDKNFIDAAPHAINYQGIVTSLTDLCAQSYDVLTRVLGTGDAETTYASDYCNNSHNFYYPQKGDDCLDMLLDILRRMFPPLKFLMHQCSYPTGIHGWSSCQYGKDVSSAKWPCKGHPKDKPNDQPNDEPTCQPKSPLQSYLNDSLAGWLPHSLSGIGCRPKCANCPGNKPGMQCLTPLGFRGFSGTTRTGRDICDVLEKYFTNTYHTSLFSLVPRPPSTLAEHHSFVLSLMRGINAEQRKQNHGIKTLSEAFDTSISKLTIELYKDAGTLTDALADAYCSRKNRHEGKNHLVAFADLESLSMKITCPGKDALCAPYLSSLASDSYYYMTNKNTDTYLSWVTYLPWTFWNLLNSLYNSFCAINCQDWGCRGCLRGDVCKKGSHGVVDKVKPNAVCKCDSIVQCKGVSATLYQYGLCFGEPYTLSDGKTMKKCSDFCTQLSNVLNSTYFSKLFEKCDEFIFTIRQPFIWLNVALWSLSLFYLICVMVGRLDVLHIRSHLRTPSSHRITAQSLLAAAQVGRLAKISYLQP</sequence>
<evidence type="ECO:0000256" key="1">
    <source>
        <dbReference type="SAM" id="MobiDB-lite"/>
    </source>
</evidence>
<proteinExistence type="predicted"/>
<organism evidence="3">
    <name type="scientific">Babesia bigemina</name>
    <dbReference type="NCBI Taxonomy" id="5866"/>
    <lineage>
        <taxon>Eukaryota</taxon>
        <taxon>Sar</taxon>
        <taxon>Alveolata</taxon>
        <taxon>Apicomplexa</taxon>
        <taxon>Aconoidasida</taxon>
        <taxon>Piroplasmida</taxon>
        <taxon>Babesiidae</taxon>
        <taxon>Babesia</taxon>
    </lineage>
</organism>
<keyword evidence="2" id="KW-0472">Membrane</keyword>
<dbReference type="KEGG" id="bbig:BBBOND_0004970"/>
<name>A0A061BQU7_BABBI</name>
<evidence type="ECO:0000313" key="3">
    <source>
        <dbReference type="EMBL" id="CDR71838.1"/>
    </source>
</evidence>
<dbReference type="GeneID" id="24562055"/>
<evidence type="ECO:0000256" key="2">
    <source>
        <dbReference type="SAM" id="Phobius"/>
    </source>
</evidence>
<dbReference type="EMBL" id="LK055195">
    <property type="protein sequence ID" value="CDR71838.1"/>
    <property type="molecule type" value="Genomic_DNA"/>
</dbReference>
<feature type="transmembrane region" description="Helical" evidence="2">
    <location>
        <begin position="1609"/>
        <end position="1632"/>
    </location>
</feature>
<feature type="compositionally biased region" description="Polar residues" evidence="1">
    <location>
        <begin position="1267"/>
        <end position="1281"/>
    </location>
</feature>
<protein>
    <recommendedName>
        <fullName evidence="4">C3H1-type domain-containing protein</fullName>
    </recommendedName>
</protein>
<keyword evidence="2" id="KW-0812">Transmembrane</keyword>
<keyword evidence="2" id="KW-1133">Transmembrane helix</keyword>
<evidence type="ECO:0008006" key="4">
    <source>
        <dbReference type="Google" id="ProtNLM"/>
    </source>
</evidence>
<gene>
    <name evidence="3" type="ORF">BBBOND_0004970</name>
</gene>
<dbReference type="RefSeq" id="XP_012770781.1">
    <property type="nucleotide sequence ID" value="XM_012915327.1"/>
</dbReference>
<accession>A0A061BQU7</accession>